<organism evidence="2 3">
    <name type="scientific">Ascobolus immersus RN42</name>
    <dbReference type="NCBI Taxonomy" id="1160509"/>
    <lineage>
        <taxon>Eukaryota</taxon>
        <taxon>Fungi</taxon>
        <taxon>Dikarya</taxon>
        <taxon>Ascomycota</taxon>
        <taxon>Pezizomycotina</taxon>
        <taxon>Pezizomycetes</taxon>
        <taxon>Pezizales</taxon>
        <taxon>Ascobolaceae</taxon>
        <taxon>Ascobolus</taxon>
    </lineage>
</organism>
<keyword evidence="3" id="KW-1185">Reference proteome</keyword>
<protein>
    <submittedName>
        <fullName evidence="2">Uncharacterized protein</fullName>
    </submittedName>
</protein>
<evidence type="ECO:0000313" key="3">
    <source>
        <dbReference type="Proteomes" id="UP000275078"/>
    </source>
</evidence>
<feature type="compositionally biased region" description="Basic and acidic residues" evidence="1">
    <location>
        <begin position="1"/>
        <end position="10"/>
    </location>
</feature>
<evidence type="ECO:0000313" key="2">
    <source>
        <dbReference type="EMBL" id="RPA81432.1"/>
    </source>
</evidence>
<dbReference type="EMBL" id="ML119680">
    <property type="protein sequence ID" value="RPA81432.1"/>
    <property type="molecule type" value="Genomic_DNA"/>
</dbReference>
<dbReference type="Proteomes" id="UP000275078">
    <property type="component" value="Unassembled WGS sequence"/>
</dbReference>
<dbReference type="AlphaFoldDB" id="A0A3N4I5R1"/>
<sequence>MATEGEREESTTPGPVARRPRLRVRKQANHYVGARCIPRDYIHILDANLRRLFTDNPNPEVPARGYALVKYNRWSERNHLAVVTEAEAEDTGMLPFHFTAHPDCCNNDTSVMRDVEGSSRQTSRTVPYISS</sequence>
<feature type="region of interest" description="Disordered" evidence="1">
    <location>
        <begin position="1"/>
        <end position="20"/>
    </location>
</feature>
<proteinExistence type="predicted"/>
<accession>A0A3N4I5R1</accession>
<evidence type="ECO:0000256" key="1">
    <source>
        <dbReference type="SAM" id="MobiDB-lite"/>
    </source>
</evidence>
<gene>
    <name evidence="2" type="ORF">BJ508DRAFT_326554</name>
</gene>
<reference evidence="2 3" key="1">
    <citation type="journal article" date="2018" name="Nat. Ecol. Evol.">
        <title>Pezizomycetes genomes reveal the molecular basis of ectomycorrhizal truffle lifestyle.</title>
        <authorList>
            <person name="Murat C."/>
            <person name="Payen T."/>
            <person name="Noel B."/>
            <person name="Kuo A."/>
            <person name="Morin E."/>
            <person name="Chen J."/>
            <person name="Kohler A."/>
            <person name="Krizsan K."/>
            <person name="Balestrini R."/>
            <person name="Da Silva C."/>
            <person name="Montanini B."/>
            <person name="Hainaut M."/>
            <person name="Levati E."/>
            <person name="Barry K.W."/>
            <person name="Belfiori B."/>
            <person name="Cichocki N."/>
            <person name="Clum A."/>
            <person name="Dockter R.B."/>
            <person name="Fauchery L."/>
            <person name="Guy J."/>
            <person name="Iotti M."/>
            <person name="Le Tacon F."/>
            <person name="Lindquist E.A."/>
            <person name="Lipzen A."/>
            <person name="Malagnac F."/>
            <person name="Mello A."/>
            <person name="Molinier V."/>
            <person name="Miyauchi S."/>
            <person name="Poulain J."/>
            <person name="Riccioni C."/>
            <person name="Rubini A."/>
            <person name="Sitrit Y."/>
            <person name="Splivallo R."/>
            <person name="Traeger S."/>
            <person name="Wang M."/>
            <person name="Zifcakova L."/>
            <person name="Wipf D."/>
            <person name="Zambonelli A."/>
            <person name="Paolocci F."/>
            <person name="Nowrousian M."/>
            <person name="Ottonello S."/>
            <person name="Baldrian P."/>
            <person name="Spatafora J.W."/>
            <person name="Henrissat B."/>
            <person name="Nagy L.G."/>
            <person name="Aury J.M."/>
            <person name="Wincker P."/>
            <person name="Grigoriev I.V."/>
            <person name="Bonfante P."/>
            <person name="Martin F.M."/>
        </authorList>
    </citation>
    <scope>NUCLEOTIDE SEQUENCE [LARGE SCALE GENOMIC DNA]</scope>
    <source>
        <strain evidence="2 3">RN42</strain>
    </source>
</reference>
<name>A0A3N4I5R1_ASCIM</name>